<protein>
    <submittedName>
        <fullName evidence="1">Uncharacterized protein</fullName>
    </submittedName>
</protein>
<evidence type="ECO:0000313" key="2">
    <source>
        <dbReference type="Proteomes" id="UP000670527"/>
    </source>
</evidence>
<reference evidence="1 2" key="1">
    <citation type="submission" date="2021-03" db="EMBL/GenBank/DDBJ databases">
        <authorList>
            <person name="Kim M.K."/>
        </authorList>
    </citation>
    <scope>NUCLEOTIDE SEQUENCE [LARGE SCALE GENOMIC DNA]</scope>
    <source>
        <strain evidence="1 2">BT507</strain>
    </source>
</reference>
<accession>A0ABS3T7H5</accession>
<name>A0ABS3T7H5_9BACT</name>
<comment type="caution">
    <text evidence="1">The sequence shown here is derived from an EMBL/GenBank/DDBJ whole genome shotgun (WGS) entry which is preliminary data.</text>
</comment>
<dbReference type="InterPro" id="IPR045633">
    <property type="entry name" value="DUF6414"/>
</dbReference>
<proteinExistence type="predicted"/>
<evidence type="ECO:0000313" key="1">
    <source>
        <dbReference type="EMBL" id="MBO3269587.1"/>
    </source>
</evidence>
<keyword evidence="2" id="KW-1185">Reference proteome</keyword>
<dbReference type="RefSeq" id="WP_208306289.1">
    <property type="nucleotide sequence ID" value="NZ_JAGETX010000001.1"/>
</dbReference>
<dbReference type="EMBL" id="JAGETX010000001">
    <property type="protein sequence ID" value="MBO3269587.1"/>
    <property type="molecule type" value="Genomic_DNA"/>
</dbReference>
<gene>
    <name evidence="1" type="ORF">J4D97_02910</name>
</gene>
<dbReference type="Pfam" id="PF19952">
    <property type="entry name" value="DUF6414"/>
    <property type="match status" value="1"/>
</dbReference>
<dbReference type="Proteomes" id="UP000670527">
    <property type="component" value="Unassembled WGS sequence"/>
</dbReference>
<organism evidence="1 2">
    <name type="scientific">Hymenobacter defluvii</name>
    <dbReference type="NCBI Taxonomy" id="2054411"/>
    <lineage>
        <taxon>Bacteria</taxon>
        <taxon>Pseudomonadati</taxon>
        <taxon>Bacteroidota</taxon>
        <taxon>Cytophagia</taxon>
        <taxon>Cytophagales</taxon>
        <taxon>Hymenobacteraceae</taxon>
        <taxon>Hymenobacter</taxon>
    </lineage>
</organism>
<sequence>MKSIKDLIYFDLEKAKSLISQLSGGLISEISRAFEDENEVSSGIGIDIKLVKANVGGRGKERLVKTEKSELYHELLNEIEKQLLNNSLLTNINNSFDLWQGSYNGFMGEIHNMNYIKASGWGIFEDFERFKHILSNYNEVQRLIYKAQLDNSPELLSLRKQLSDARKLAHQKDDRNVKSRDLAQIRAFEKKIDSLLENNTGISFIDEDFISGVKTFLNTFTPKRLNFRLLPLDNFNEFQILANLKDKYIIDGDFESIIYTYGTRPNVKLTVVGIITSAPRQQDVRVDPNDEFLIYSSDDLSDVQGFDKAFRNMFSTFENFEKLFYVPAYPKIAISPIAIYREVILGSSENN</sequence>